<dbReference type="GO" id="GO:0006281">
    <property type="term" value="P:DNA repair"/>
    <property type="evidence" value="ECO:0007669"/>
    <property type="project" value="UniProtKB-UniRule"/>
</dbReference>
<dbReference type="GO" id="GO:0016891">
    <property type="term" value="F:RNA endonuclease activity producing 5'-phosphomonoesters, hydrolytic mechanism"/>
    <property type="evidence" value="ECO:0007669"/>
    <property type="project" value="TreeGrafter"/>
</dbReference>
<dbReference type="AlphaFoldDB" id="A0AAE3H835"/>
<feature type="binding site" evidence="7">
    <location>
        <position position="47"/>
    </location>
    <ligand>
        <name>Mg(2+)</name>
        <dbReference type="ChEBI" id="CHEBI:18420"/>
    </ligand>
</feature>
<sequence length="239" mass="27153">MDKEYLRRWFDPQSRSFKELRELQHEATLMIDLRDGFRELRTVAGMDCSYLGDRIICAIVVLDYTTLDIIKREHVVQKVRLPYIPTYLNFREGCAMASAFGKLEKKPDVLIMDSCGINHPRRSGMASYFGAVMDHPTIGVSKKILCGEALVPTEVGEYHELVYEGEQVGWVLKTSKRSNPIIASPGHKVSMQSCLEIVGHCLKGHKLPEPTRLAHLYAAELREELKAGKGHQTTFNENY</sequence>
<evidence type="ECO:0000256" key="2">
    <source>
        <dbReference type="ARBA" id="ARBA00004496"/>
    </source>
</evidence>
<keyword evidence="7" id="KW-0460">Magnesium</keyword>
<accession>A0AAE3H835</accession>
<dbReference type="Gene3D" id="3.30.2170.10">
    <property type="entry name" value="archaeoglobus fulgidus dsm 4304 superfamily"/>
    <property type="match status" value="1"/>
</dbReference>
<feature type="site" description="Interaction with target DNA" evidence="7">
    <location>
        <position position="83"/>
    </location>
</feature>
<keyword evidence="7" id="KW-0227">DNA damage</keyword>
<keyword evidence="7" id="KW-0234">DNA repair</keyword>
<dbReference type="EC" id="3.1.21.7" evidence="7"/>
<comment type="similarity">
    <text evidence="7">Belongs to the endonuclease V family.</text>
</comment>
<comment type="subcellular location">
    <subcellularLocation>
        <location evidence="2 7">Cytoplasm</location>
    </subcellularLocation>
</comment>
<proteinExistence type="inferred from homology"/>
<evidence type="ECO:0000313" key="8">
    <source>
        <dbReference type="EMBL" id="MCQ6961801.1"/>
    </source>
</evidence>
<comment type="catalytic activity">
    <reaction evidence="1 7">
        <text>Endonucleolytic cleavage at apurinic or apyrimidinic sites to products with a 5'-phosphate.</text>
        <dbReference type="EC" id="3.1.21.7"/>
    </reaction>
</comment>
<dbReference type="HAMAP" id="MF_00801">
    <property type="entry name" value="Endonuclease_5"/>
    <property type="match status" value="1"/>
</dbReference>
<dbReference type="EMBL" id="JTEO01000002">
    <property type="protein sequence ID" value="MCQ6961801.1"/>
    <property type="molecule type" value="Genomic_DNA"/>
</dbReference>
<dbReference type="GO" id="GO:0003727">
    <property type="term" value="F:single-stranded RNA binding"/>
    <property type="evidence" value="ECO:0007669"/>
    <property type="project" value="TreeGrafter"/>
</dbReference>
<protein>
    <recommendedName>
        <fullName evidence="7">Endonuclease V</fullName>
        <ecNumber evidence="7">3.1.21.7</ecNumber>
    </recommendedName>
    <alternativeName>
        <fullName evidence="7">Deoxyinosine 3'endonuclease</fullName>
    </alternativeName>
    <alternativeName>
        <fullName evidence="7">Deoxyribonuclease V</fullName>
        <shortName evidence="7">DNase V</shortName>
    </alternativeName>
</protein>
<evidence type="ECO:0000256" key="6">
    <source>
        <dbReference type="ARBA" id="ARBA00022801"/>
    </source>
</evidence>
<evidence type="ECO:0000256" key="5">
    <source>
        <dbReference type="ARBA" id="ARBA00022759"/>
    </source>
</evidence>
<dbReference type="Pfam" id="PF04493">
    <property type="entry name" value="Endonuclease_5"/>
    <property type="match status" value="1"/>
</dbReference>
<keyword evidence="9" id="KW-1185">Reference proteome</keyword>
<feature type="binding site" evidence="7">
    <location>
        <position position="113"/>
    </location>
    <ligand>
        <name>Mg(2+)</name>
        <dbReference type="ChEBI" id="CHEBI:18420"/>
    </ligand>
</feature>
<gene>
    <name evidence="7" type="primary">nfi</name>
    <name evidence="8" type="ORF">PV02_00950</name>
</gene>
<keyword evidence="5 7" id="KW-0255">Endonuclease</keyword>
<organism evidence="8 9">
    <name type="scientific">Methanolobus chelungpuianus</name>
    <dbReference type="NCBI Taxonomy" id="502115"/>
    <lineage>
        <taxon>Archaea</taxon>
        <taxon>Methanobacteriati</taxon>
        <taxon>Methanobacteriota</taxon>
        <taxon>Stenosarchaea group</taxon>
        <taxon>Methanomicrobia</taxon>
        <taxon>Methanosarcinales</taxon>
        <taxon>Methanosarcinaceae</taxon>
        <taxon>Methanolobus</taxon>
    </lineage>
</organism>
<evidence type="ECO:0000256" key="3">
    <source>
        <dbReference type="ARBA" id="ARBA00022490"/>
    </source>
</evidence>
<dbReference type="GO" id="GO:0043737">
    <property type="term" value="F:deoxyribonuclease V activity"/>
    <property type="evidence" value="ECO:0007669"/>
    <property type="project" value="UniProtKB-UniRule"/>
</dbReference>
<keyword evidence="3 7" id="KW-0963">Cytoplasm</keyword>
<dbReference type="RefSeq" id="WP_256621476.1">
    <property type="nucleotide sequence ID" value="NZ_JTEO01000002.1"/>
</dbReference>
<reference evidence="8 9" key="1">
    <citation type="journal article" date="2011" name="Appl. Environ. Microbiol.">
        <title>Methanogenic archaea isolated from Taiwan's Chelungpu fault.</title>
        <authorList>
            <person name="Wu S.Y."/>
            <person name="Lai M.C."/>
        </authorList>
    </citation>
    <scope>NUCLEOTIDE SEQUENCE [LARGE SCALE GENOMIC DNA]</scope>
    <source>
        <strain evidence="8 9">St545Mb</strain>
    </source>
</reference>
<evidence type="ECO:0000256" key="1">
    <source>
        <dbReference type="ARBA" id="ARBA00001835"/>
    </source>
</evidence>
<name>A0AAE3H835_9EURY</name>
<evidence type="ECO:0000256" key="7">
    <source>
        <dbReference type="HAMAP-Rule" id="MF_00801"/>
    </source>
</evidence>
<dbReference type="InterPro" id="IPR007581">
    <property type="entry name" value="Endonuclease-V"/>
</dbReference>
<keyword evidence="4 7" id="KW-0540">Nuclease</keyword>
<comment type="caution">
    <text evidence="8">The sequence shown here is derived from an EMBL/GenBank/DDBJ whole genome shotgun (WGS) entry which is preliminary data.</text>
</comment>
<keyword evidence="6 7" id="KW-0378">Hydrolase</keyword>
<dbReference type="PANTHER" id="PTHR28511:SF1">
    <property type="entry name" value="ENDONUCLEASE V"/>
    <property type="match status" value="1"/>
</dbReference>
<evidence type="ECO:0000313" key="9">
    <source>
        <dbReference type="Proteomes" id="UP001206983"/>
    </source>
</evidence>
<comment type="function">
    <text evidence="7">DNA repair enzyme involved in the repair of deaminated bases. Selectively cleaves double-stranded DNA at the second phosphodiester bond 3' to a deoxyinosine leaving behind the intact lesion on the nicked DNA.</text>
</comment>
<dbReference type="Proteomes" id="UP001206983">
    <property type="component" value="Unassembled WGS sequence"/>
</dbReference>
<keyword evidence="7" id="KW-0479">Metal-binding</keyword>
<dbReference type="CDD" id="cd06559">
    <property type="entry name" value="Endonuclease_V"/>
    <property type="match status" value="1"/>
</dbReference>
<evidence type="ECO:0000256" key="4">
    <source>
        <dbReference type="ARBA" id="ARBA00022722"/>
    </source>
</evidence>
<dbReference type="PANTHER" id="PTHR28511">
    <property type="entry name" value="ENDONUCLEASE V"/>
    <property type="match status" value="1"/>
</dbReference>
<dbReference type="GO" id="GO:0005737">
    <property type="term" value="C:cytoplasm"/>
    <property type="evidence" value="ECO:0007669"/>
    <property type="project" value="UniProtKB-SubCell"/>
</dbReference>
<comment type="cofactor">
    <cofactor evidence="7">
        <name>Mg(2+)</name>
        <dbReference type="ChEBI" id="CHEBI:18420"/>
    </cofactor>
</comment>
<dbReference type="GO" id="GO:0000287">
    <property type="term" value="F:magnesium ion binding"/>
    <property type="evidence" value="ECO:0007669"/>
    <property type="project" value="UniProtKB-UniRule"/>
</dbReference>